<evidence type="ECO:0000313" key="2">
    <source>
        <dbReference type="Proteomes" id="UP000441772"/>
    </source>
</evidence>
<keyword evidence="2" id="KW-1185">Reference proteome</keyword>
<dbReference type="AlphaFoldDB" id="A0A6I1GK71"/>
<evidence type="ECO:0000313" key="1">
    <source>
        <dbReference type="EMBL" id="KAB7790036.1"/>
    </source>
</evidence>
<organism evidence="1 2">
    <name type="scientific">Bifidobacterium leontopitheci</name>
    <dbReference type="NCBI Taxonomy" id="2650774"/>
    <lineage>
        <taxon>Bacteria</taxon>
        <taxon>Bacillati</taxon>
        <taxon>Actinomycetota</taxon>
        <taxon>Actinomycetes</taxon>
        <taxon>Bifidobacteriales</taxon>
        <taxon>Bifidobacteriaceae</taxon>
        <taxon>Bifidobacterium</taxon>
    </lineage>
</organism>
<gene>
    <name evidence="1" type="ORF">F7D09_1454</name>
</gene>
<comment type="caution">
    <text evidence="1">The sequence shown here is derived from an EMBL/GenBank/DDBJ whole genome shotgun (WGS) entry which is preliminary data.</text>
</comment>
<protein>
    <submittedName>
        <fullName evidence="1">Uncharacterized protein</fullName>
    </submittedName>
</protein>
<dbReference type="EMBL" id="WBVT01000023">
    <property type="protein sequence ID" value="KAB7790036.1"/>
    <property type="molecule type" value="Genomic_DNA"/>
</dbReference>
<dbReference type="Proteomes" id="UP000441772">
    <property type="component" value="Unassembled WGS sequence"/>
</dbReference>
<dbReference type="RefSeq" id="WP_152234782.1">
    <property type="nucleotide sequence ID" value="NZ_JBHSKZ010000026.1"/>
</dbReference>
<proteinExistence type="predicted"/>
<name>A0A6I1GK71_9BIFI</name>
<reference evidence="1 2" key="1">
    <citation type="submission" date="2019-09" db="EMBL/GenBank/DDBJ databases">
        <title>Characterization of the phylogenetic diversity of two novel species belonging to the genus Bifidobacterium: Bifidobacterium cebidarum sp. nov. and Bifidobacterium leontopitheci sp. nov.</title>
        <authorList>
            <person name="Lugli G.A."/>
            <person name="Duranti S."/>
            <person name="Milani C."/>
            <person name="Turroni F."/>
            <person name="Ventura M."/>
        </authorList>
    </citation>
    <scope>NUCLEOTIDE SEQUENCE [LARGE SCALE GENOMIC DNA]</scope>
    <source>
        <strain evidence="1 2">LMG 31471</strain>
    </source>
</reference>
<accession>A0A6I1GK71</accession>
<sequence length="123" mass="13878">MVTLSAATATRTATTLSIDSCSQTDDDGFDDIIRGGYFDDDGDGPHDENCQFYIGECDELARFWVIGSKSKDKQFYCPKHFAMLLHDIVDAMAHNPAFAELKTPAQRRNMLHTFFLEWGRTGF</sequence>